<reference evidence="2" key="1">
    <citation type="journal article" date="2019" name="Int. J. Syst. Evol. Microbiol.">
        <title>The Global Catalogue of Microorganisms (GCM) 10K type strain sequencing project: providing services to taxonomists for standard genome sequencing and annotation.</title>
        <authorList>
            <consortium name="The Broad Institute Genomics Platform"/>
            <consortium name="The Broad Institute Genome Sequencing Center for Infectious Disease"/>
            <person name="Wu L."/>
            <person name="Ma J."/>
        </authorList>
    </citation>
    <scope>NUCLEOTIDE SEQUENCE [LARGE SCALE GENOMIC DNA]</scope>
    <source>
        <strain evidence="2">KCTC 62192</strain>
    </source>
</reference>
<gene>
    <name evidence="1" type="ORF">ACFOES_19175</name>
</gene>
<sequence length="360" mass="40596">MTSEKFLLCRPRGGLNDALVQLEACRAYAAKHRRRLVVDMSRGGLKDDFHRYFKPLPHFGPELLPWSKDVAAALDRLQYVVPPEVAGRLASYRTSFVDNRFRLDGGDLPVLFDFSRDHREDLLVYEQGGGGVAALNLLRHLAFSEEVASEILRRLERLGADYDAVHVRHSDYQTDYRRFLRRIAPALRGRRVLLCTDSRAVQAEAPELLRGCARIMTLFDVPETGGQSLHSLARDNAFDANLDTLTDLLALASARRLYFTTVTKGVLSGFSILAEGLRQQPQLVRGLLRDGRAELLADYEARHRQDRRAQLSFEARLGRLAVSLGQLAWNSKAKRQSRRLRRDFMNFEAADPIPALGSGA</sequence>
<name>A0ABV7AN57_9RHOB</name>
<dbReference type="Proteomes" id="UP001595443">
    <property type="component" value="Unassembled WGS sequence"/>
</dbReference>
<protein>
    <submittedName>
        <fullName evidence="1">Uncharacterized protein</fullName>
    </submittedName>
</protein>
<accession>A0ABV7AN57</accession>
<keyword evidence="2" id="KW-1185">Reference proteome</keyword>
<dbReference type="RefSeq" id="WP_377835000.1">
    <property type="nucleotide sequence ID" value="NZ_JBHRSK010000017.1"/>
</dbReference>
<comment type="caution">
    <text evidence="1">The sequence shown here is derived from an EMBL/GenBank/DDBJ whole genome shotgun (WGS) entry which is preliminary data.</text>
</comment>
<dbReference type="Gene3D" id="3.40.50.11350">
    <property type="match status" value="1"/>
</dbReference>
<evidence type="ECO:0000313" key="2">
    <source>
        <dbReference type="Proteomes" id="UP001595443"/>
    </source>
</evidence>
<evidence type="ECO:0000313" key="1">
    <source>
        <dbReference type="EMBL" id="MFC2970226.1"/>
    </source>
</evidence>
<organism evidence="1 2">
    <name type="scientific">Acidimangrovimonas pyrenivorans</name>
    <dbReference type="NCBI Taxonomy" id="2030798"/>
    <lineage>
        <taxon>Bacteria</taxon>
        <taxon>Pseudomonadati</taxon>
        <taxon>Pseudomonadota</taxon>
        <taxon>Alphaproteobacteria</taxon>
        <taxon>Rhodobacterales</taxon>
        <taxon>Paracoccaceae</taxon>
        <taxon>Acidimangrovimonas</taxon>
    </lineage>
</organism>
<dbReference type="EMBL" id="JBHRSK010000017">
    <property type="protein sequence ID" value="MFC2970226.1"/>
    <property type="molecule type" value="Genomic_DNA"/>
</dbReference>
<proteinExistence type="predicted"/>